<evidence type="ECO:0000313" key="8">
    <source>
        <dbReference type="EMBL" id="CAG8618743.1"/>
    </source>
</evidence>
<dbReference type="PANTHER" id="PTHR45776:SF2">
    <property type="entry name" value="MIP04163P"/>
    <property type="match status" value="1"/>
</dbReference>
<evidence type="ECO:0000256" key="3">
    <source>
        <dbReference type="ARBA" id="ARBA00023125"/>
    </source>
</evidence>
<evidence type="ECO:0000256" key="1">
    <source>
        <dbReference type="ARBA" id="ARBA00004123"/>
    </source>
</evidence>
<feature type="compositionally biased region" description="Low complexity" evidence="6">
    <location>
        <begin position="344"/>
        <end position="357"/>
    </location>
</feature>
<dbReference type="CDD" id="cd11387">
    <property type="entry name" value="bHLHzip_USF_MITF"/>
    <property type="match status" value="1"/>
</dbReference>
<feature type="domain" description="BHLH" evidence="7">
    <location>
        <begin position="241"/>
        <end position="295"/>
    </location>
</feature>
<feature type="region of interest" description="Disordered" evidence="6">
    <location>
        <begin position="40"/>
        <end position="66"/>
    </location>
</feature>
<reference evidence="8" key="1">
    <citation type="submission" date="2021-06" db="EMBL/GenBank/DDBJ databases">
        <authorList>
            <person name="Kallberg Y."/>
            <person name="Tangrot J."/>
            <person name="Rosling A."/>
        </authorList>
    </citation>
    <scope>NUCLEOTIDE SEQUENCE</scope>
    <source>
        <strain evidence="8">CL551</strain>
    </source>
</reference>
<organism evidence="8 9">
    <name type="scientific">Acaulospora morrowiae</name>
    <dbReference type="NCBI Taxonomy" id="94023"/>
    <lineage>
        <taxon>Eukaryota</taxon>
        <taxon>Fungi</taxon>
        <taxon>Fungi incertae sedis</taxon>
        <taxon>Mucoromycota</taxon>
        <taxon>Glomeromycotina</taxon>
        <taxon>Glomeromycetes</taxon>
        <taxon>Diversisporales</taxon>
        <taxon>Acaulosporaceae</taxon>
        <taxon>Acaulospora</taxon>
    </lineage>
</organism>
<evidence type="ECO:0000313" key="9">
    <source>
        <dbReference type="Proteomes" id="UP000789342"/>
    </source>
</evidence>
<keyword evidence="3" id="KW-0238">DNA-binding</keyword>
<keyword evidence="2" id="KW-0805">Transcription regulation</keyword>
<name>A0A9N9D191_9GLOM</name>
<keyword evidence="9" id="KW-1185">Reference proteome</keyword>
<dbReference type="GO" id="GO:0000978">
    <property type="term" value="F:RNA polymerase II cis-regulatory region sequence-specific DNA binding"/>
    <property type="evidence" value="ECO:0007669"/>
    <property type="project" value="TreeGrafter"/>
</dbReference>
<dbReference type="InterPro" id="IPR036638">
    <property type="entry name" value="HLH_DNA-bd_sf"/>
</dbReference>
<dbReference type="EMBL" id="CAJVPV010007428">
    <property type="protein sequence ID" value="CAG8618743.1"/>
    <property type="molecule type" value="Genomic_DNA"/>
</dbReference>
<dbReference type="OrthoDB" id="690068at2759"/>
<dbReference type="PROSITE" id="PS50888">
    <property type="entry name" value="BHLH"/>
    <property type="match status" value="1"/>
</dbReference>
<feature type="compositionally biased region" description="Basic and acidic residues" evidence="6">
    <location>
        <begin position="245"/>
        <end position="254"/>
    </location>
</feature>
<sequence>MSRQLGNGFYGQSNYVTGQQPIPQTQHLLSHPTRYHLEETERRRQTLNNDECSPPTPAGSFHNTLDPETLQQSSYMEHIKQESGSYDIRTEMDYSVISPVSGSPFGSPRNNLPGYDAEDFPQSYRASSHLESIGGASPSHDNNNDYFVDTEFSPMSAPTSIPVDVKPSRIGNRQQPINIYNGQISMSLPVGSWPYGTSVEQIQPGSLPYSSGTDLQMMSNYLDADEADNHKQAMLSEKRRRRRESHNAVERRRRDNINEKIAELSTLLPEMYIDSTNKPNKGVILRRSVDYIRDLQRLLQENNRLLEEHRLRNSELEARVRDMSAPRTSMEGTSGGSSAKRSDLNSSSLSSSSLDGSPQTPSLGSNNLIS</sequence>
<comment type="subcellular location">
    <subcellularLocation>
        <location evidence="1">Nucleus</location>
    </subcellularLocation>
</comment>
<dbReference type="SUPFAM" id="SSF47459">
    <property type="entry name" value="HLH, helix-loop-helix DNA-binding domain"/>
    <property type="match status" value="1"/>
</dbReference>
<accession>A0A9N9D191</accession>
<feature type="region of interest" description="Disordered" evidence="6">
    <location>
        <begin position="317"/>
        <end position="370"/>
    </location>
</feature>
<protein>
    <submittedName>
        <fullName evidence="8">12071_t:CDS:1</fullName>
    </submittedName>
</protein>
<evidence type="ECO:0000256" key="2">
    <source>
        <dbReference type="ARBA" id="ARBA00023015"/>
    </source>
</evidence>
<dbReference type="GO" id="GO:0005634">
    <property type="term" value="C:nucleus"/>
    <property type="evidence" value="ECO:0007669"/>
    <property type="project" value="UniProtKB-SubCell"/>
</dbReference>
<evidence type="ECO:0000256" key="6">
    <source>
        <dbReference type="SAM" id="MobiDB-lite"/>
    </source>
</evidence>
<feature type="compositionally biased region" description="Polar residues" evidence="6">
    <location>
        <begin position="358"/>
        <end position="370"/>
    </location>
</feature>
<comment type="caution">
    <text evidence="8">The sequence shown here is derived from an EMBL/GenBank/DDBJ whole genome shotgun (WGS) entry which is preliminary data.</text>
</comment>
<evidence type="ECO:0000256" key="4">
    <source>
        <dbReference type="ARBA" id="ARBA00023163"/>
    </source>
</evidence>
<dbReference type="Proteomes" id="UP000789342">
    <property type="component" value="Unassembled WGS sequence"/>
</dbReference>
<proteinExistence type="predicted"/>
<dbReference type="AlphaFoldDB" id="A0A9N9D191"/>
<gene>
    <name evidence="8" type="ORF">AMORRO_LOCUS8564</name>
</gene>
<dbReference type="Pfam" id="PF00010">
    <property type="entry name" value="HLH"/>
    <property type="match status" value="1"/>
</dbReference>
<keyword evidence="5" id="KW-0539">Nucleus</keyword>
<dbReference type="PANTHER" id="PTHR45776">
    <property type="entry name" value="MIP04163P"/>
    <property type="match status" value="1"/>
</dbReference>
<dbReference type="GO" id="GO:0000981">
    <property type="term" value="F:DNA-binding transcription factor activity, RNA polymerase II-specific"/>
    <property type="evidence" value="ECO:0007669"/>
    <property type="project" value="TreeGrafter"/>
</dbReference>
<keyword evidence="4" id="KW-0804">Transcription</keyword>
<dbReference type="GO" id="GO:0046983">
    <property type="term" value="F:protein dimerization activity"/>
    <property type="evidence" value="ECO:0007669"/>
    <property type="project" value="InterPro"/>
</dbReference>
<evidence type="ECO:0000256" key="5">
    <source>
        <dbReference type="ARBA" id="ARBA00023242"/>
    </source>
</evidence>
<feature type="region of interest" description="Disordered" evidence="6">
    <location>
        <begin position="233"/>
        <end position="254"/>
    </location>
</feature>
<dbReference type="InterPro" id="IPR011598">
    <property type="entry name" value="bHLH_dom"/>
</dbReference>
<dbReference type="Gene3D" id="4.10.280.10">
    <property type="entry name" value="Helix-loop-helix DNA-binding domain"/>
    <property type="match status" value="1"/>
</dbReference>
<dbReference type="SMART" id="SM00353">
    <property type="entry name" value="HLH"/>
    <property type="match status" value="1"/>
</dbReference>
<evidence type="ECO:0000259" key="7">
    <source>
        <dbReference type="PROSITE" id="PS50888"/>
    </source>
</evidence>